<organism evidence="1">
    <name type="scientific">marine sediment metagenome</name>
    <dbReference type="NCBI Taxonomy" id="412755"/>
    <lineage>
        <taxon>unclassified sequences</taxon>
        <taxon>metagenomes</taxon>
        <taxon>ecological metagenomes</taxon>
    </lineage>
</organism>
<proteinExistence type="predicted"/>
<gene>
    <name evidence="1" type="ORF">LCGC14_1242680</name>
</gene>
<protein>
    <submittedName>
        <fullName evidence="1">Uncharacterized protein</fullName>
    </submittedName>
</protein>
<sequence length="783" mass="83494">MARRRRKNILFPFGGLNRQGAYRQQKPYTTMDCLNVRPKATIEGRERGGSRPALDLSHLDNLGSEVRLLSPMILLPSNNFTTFSDTFGGTVMAAHWTVVAGSTLPNILPTSLASIDDSVADADVDLDDLTDLQISSAYSVELYIVPWNGAHHGKYRLKMRMDDATPDMSVEGVVVELDLGGAGGGSVTDGTWTGTITSYLASTPTVTALTGGSDGQAEPGWLIASVSGDTVSVWWNGTQILNAQAVDTHTGKRTGFALECTEASGLNLAWVYRVQYYGTANTLRSKLIASAGGDIHQENTYGRMTVVSSSLSVRSDLGLNATQSGQKLYIADHGWRVNGTDGVTTSAPDTLDAATVSDWTAHSISTDDDVVVISNVGGATVAGTYKISSIASGALTLASDPGAGTCSFRVERAPKIYDPEANTLTIMTATAGQMPSGNPLIARYLDRIVVAGAESAAHVWYMSRVAAPLDWDYSLTDSRRAISGVASEAGVPGDPLTALVPHSDDYLILACRNSIWRMRGDPAFGAALSVLSRAVGIIGPKAWCLGPEGELIFLSLDGLYVLPPGGNSDPKQLSRDILPMEFLNIDPNVMTVLLEYDIHAAGVHIYLTSDSTNSRKHWWLDWQRKTFWPMTLPTTMEPTATCQLQGIAVEDDGVILGGRDGSLRRMTELSETDSGTAFASWILIGPVPLAGDMLEGSVLVMSAVMAVGSGDVTWSLRPSATFEGSLTASEQDTGTWVAGLGATAYPACRGQAYTMLLTGESGRKWAMESITTVIKEAGRRRRA</sequence>
<comment type="caution">
    <text evidence="1">The sequence shown here is derived from an EMBL/GenBank/DDBJ whole genome shotgun (WGS) entry which is preliminary data.</text>
</comment>
<dbReference type="EMBL" id="LAZR01006729">
    <property type="protein sequence ID" value="KKM90036.1"/>
    <property type="molecule type" value="Genomic_DNA"/>
</dbReference>
<accession>A0A0F9LSH9</accession>
<name>A0A0F9LSH9_9ZZZZ</name>
<dbReference type="AlphaFoldDB" id="A0A0F9LSH9"/>
<evidence type="ECO:0000313" key="1">
    <source>
        <dbReference type="EMBL" id="KKM90036.1"/>
    </source>
</evidence>
<reference evidence="1" key="1">
    <citation type="journal article" date="2015" name="Nature">
        <title>Complex archaea that bridge the gap between prokaryotes and eukaryotes.</title>
        <authorList>
            <person name="Spang A."/>
            <person name="Saw J.H."/>
            <person name="Jorgensen S.L."/>
            <person name="Zaremba-Niedzwiedzka K."/>
            <person name="Martijn J."/>
            <person name="Lind A.E."/>
            <person name="van Eijk R."/>
            <person name="Schleper C."/>
            <person name="Guy L."/>
            <person name="Ettema T.J."/>
        </authorList>
    </citation>
    <scope>NUCLEOTIDE SEQUENCE</scope>
</reference>